<name>A0AAV7QFN8_PLEWA</name>
<feature type="region of interest" description="Disordered" evidence="1">
    <location>
        <begin position="1"/>
        <end position="40"/>
    </location>
</feature>
<protein>
    <submittedName>
        <fullName evidence="2">Uncharacterized protein</fullName>
    </submittedName>
</protein>
<sequence>MSAASSSPKPHSERLPLSARGTGLISGHSPEASWARKRTHFGEKPTVGAAGIGALSILEAVPSEILHLHPAEASRPAIGNSTVTLPAGPGHA</sequence>
<evidence type="ECO:0000313" key="3">
    <source>
        <dbReference type="Proteomes" id="UP001066276"/>
    </source>
</evidence>
<proteinExistence type="predicted"/>
<dbReference type="AlphaFoldDB" id="A0AAV7QFN8"/>
<comment type="caution">
    <text evidence="2">The sequence shown here is derived from an EMBL/GenBank/DDBJ whole genome shotgun (WGS) entry which is preliminary data.</text>
</comment>
<keyword evidence="3" id="KW-1185">Reference proteome</keyword>
<organism evidence="2 3">
    <name type="scientific">Pleurodeles waltl</name>
    <name type="common">Iberian ribbed newt</name>
    <dbReference type="NCBI Taxonomy" id="8319"/>
    <lineage>
        <taxon>Eukaryota</taxon>
        <taxon>Metazoa</taxon>
        <taxon>Chordata</taxon>
        <taxon>Craniata</taxon>
        <taxon>Vertebrata</taxon>
        <taxon>Euteleostomi</taxon>
        <taxon>Amphibia</taxon>
        <taxon>Batrachia</taxon>
        <taxon>Caudata</taxon>
        <taxon>Salamandroidea</taxon>
        <taxon>Salamandridae</taxon>
        <taxon>Pleurodelinae</taxon>
        <taxon>Pleurodeles</taxon>
    </lineage>
</organism>
<reference evidence="2" key="1">
    <citation type="journal article" date="2022" name="bioRxiv">
        <title>Sequencing and chromosome-scale assembly of the giantPleurodeles waltlgenome.</title>
        <authorList>
            <person name="Brown T."/>
            <person name="Elewa A."/>
            <person name="Iarovenko S."/>
            <person name="Subramanian E."/>
            <person name="Araus A.J."/>
            <person name="Petzold A."/>
            <person name="Susuki M."/>
            <person name="Suzuki K.-i.T."/>
            <person name="Hayashi T."/>
            <person name="Toyoda A."/>
            <person name="Oliveira C."/>
            <person name="Osipova E."/>
            <person name="Leigh N.D."/>
            <person name="Simon A."/>
            <person name="Yun M.H."/>
        </authorList>
    </citation>
    <scope>NUCLEOTIDE SEQUENCE</scope>
    <source>
        <strain evidence="2">20211129_DDA</strain>
        <tissue evidence="2">Liver</tissue>
    </source>
</reference>
<accession>A0AAV7QFN8</accession>
<evidence type="ECO:0000313" key="2">
    <source>
        <dbReference type="EMBL" id="KAJ1138176.1"/>
    </source>
</evidence>
<gene>
    <name evidence="2" type="ORF">NDU88_004567</name>
</gene>
<dbReference type="EMBL" id="JANPWB010000010">
    <property type="protein sequence ID" value="KAJ1138176.1"/>
    <property type="molecule type" value="Genomic_DNA"/>
</dbReference>
<dbReference type="Proteomes" id="UP001066276">
    <property type="component" value="Chromosome 6"/>
</dbReference>
<evidence type="ECO:0000256" key="1">
    <source>
        <dbReference type="SAM" id="MobiDB-lite"/>
    </source>
</evidence>